<name>A0A6G1FA22_9ORYZ</name>
<feature type="compositionally biased region" description="Gly residues" evidence="1">
    <location>
        <begin position="30"/>
        <end position="41"/>
    </location>
</feature>
<gene>
    <name evidence="2" type="ORF">E2562_018901</name>
</gene>
<accession>A0A6G1FA22</accession>
<reference evidence="2 3" key="1">
    <citation type="submission" date="2019-11" db="EMBL/GenBank/DDBJ databases">
        <title>Whole genome sequence of Oryza granulata.</title>
        <authorList>
            <person name="Li W."/>
        </authorList>
    </citation>
    <scope>NUCLEOTIDE SEQUENCE [LARGE SCALE GENOMIC DNA]</scope>
    <source>
        <strain evidence="3">cv. Menghai</strain>
        <tissue evidence="2">Leaf</tissue>
    </source>
</reference>
<feature type="compositionally biased region" description="Polar residues" evidence="1">
    <location>
        <begin position="93"/>
        <end position="111"/>
    </location>
</feature>
<sequence length="111" mass="11226">MPAPGWVETTPGDELGGEAGEDAGELHVGEGAGGVALGGVPGEEDDEVGGGGLRQDEATEYEGRVKEEEETEEAGCCSGRRAMRIHGGGRATSAPSSPNGSIATSKIWNTE</sequence>
<feature type="compositionally biased region" description="Basic and acidic residues" evidence="1">
    <location>
        <begin position="54"/>
        <end position="67"/>
    </location>
</feature>
<proteinExistence type="predicted"/>
<dbReference type="Proteomes" id="UP000479710">
    <property type="component" value="Unassembled WGS sequence"/>
</dbReference>
<organism evidence="2 3">
    <name type="scientific">Oryza meyeriana var. granulata</name>
    <dbReference type="NCBI Taxonomy" id="110450"/>
    <lineage>
        <taxon>Eukaryota</taxon>
        <taxon>Viridiplantae</taxon>
        <taxon>Streptophyta</taxon>
        <taxon>Embryophyta</taxon>
        <taxon>Tracheophyta</taxon>
        <taxon>Spermatophyta</taxon>
        <taxon>Magnoliopsida</taxon>
        <taxon>Liliopsida</taxon>
        <taxon>Poales</taxon>
        <taxon>Poaceae</taxon>
        <taxon>BOP clade</taxon>
        <taxon>Oryzoideae</taxon>
        <taxon>Oryzeae</taxon>
        <taxon>Oryzinae</taxon>
        <taxon>Oryza</taxon>
        <taxon>Oryza meyeriana</taxon>
    </lineage>
</organism>
<comment type="caution">
    <text evidence="2">The sequence shown here is derived from an EMBL/GenBank/DDBJ whole genome shotgun (WGS) entry which is preliminary data.</text>
</comment>
<evidence type="ECO:0000313" key="2">
    <source>
        <dbReference type="EMBL" id="KAF0933671.1"/>
    </source>
</evidence>
<keyword evidence="3" id="KW-1185">Reference proteome</keyword>
<dbReference type="AlphaFoldDB" id="A0A6G1FA22"/>
<protein>
    <recommendedName>
        <fullName evidence="4">DUF834 domain-containing protein</fullName>
    </recommendedName>
</protein>
<dbReference type="EMBL" id="SPHZ02000001">
    <property type="protein sequence ID" value="KAF0933671.1"/>
    <property type="molecule type" value="Genomic_DNA"/>
</dbReference>
<evidence type="ECO:0000313" key="3">
    <source>
        <dbReference type="Proteomes" id="UP000479710"/>
    </source>
</evidence>
<evidence type="ECO:0000256" key="1">
    <source>
        <dbReference type="SAM" id="MobiDB-lite"/>
    </source>
</evidence>
<evidence type="ECO:0008006" key="4">
    <source>
        <dbReference type="Google" id="ProtNLM"/>
    </source>
</evidence>
<feature type="region of interest" description="Disordered" evidence="1">
    <location>
        <begin position="1"/>
        <end position="111"/>
    </location>
</feature>